<name>A0A286RHM7_9BACT</name>
<reference evidence="1 2" key="1">
    <citation type="journal article" name="Front. Microbiol.">
        <title>Sugar Metabolism of the First Thermophilic Planctomycete Thermogutta terrifontis: Comparative Genomic and Transcriptomic Approaches.</title>
        <authorList>
            <person name="Elcheninov A.G."/>
            <person name="Menzel P."/>
            <person name="Gudbergsdottir S.R."/>
            <person name="Slesarev A.I."/>
            <person name="Kadnikov V.V."/>
            <person name="Krogh A."/>
            <person name="Bonch-Osmolovskaya E.A."/>
            <person name="Peng X."/>
            <person name="Kublanov I.V."/>
        </authorList>
    </citation>
    <scope>NUCLEOTIDE SEQUENCE [LARGE SCALE GENOMIC DNA]</scope>
    <source>
        <strain evidence="1 2">R1</strain>
    </source>
</reference>
<evidence type="ECO:0000313" key="1">
    <source>
        <dbReference type="EMBL" id="ASV75481.1"/>
    </source>
</evidence>
<dbReference type="EMBL" id="CP018477">
    <property type="protein sequence ID" value="ASV75481.1"/>
    <property type="molecule type" value="Genomic_DNA"/>
</dbReference>
<gene>
    <name evidence="1" type="ORF">THTE_2879</name>
</gene>
<organism evidence="1 2">
    <name type="scientific">Thermogutta terrifontis</name>
    <dbReference type="NCBI Taxonomy" id="1331910"/>
    <lineage>
        <taxon>Bacteria</taxon>
        <taxon>Pseudomonadati</taxon>
        <taxon>Planctomycetota</taxon>
        <taxon>Planctomycetia</taxon>
        <taxon>Pirellulales</taxon>
        <taxon>Thermoguttaceae</taxon>
        <taxon>Thermogutta</taxon>
    </lineage>
</organism>
<keyword evidence="2" id="KW-1185">Reference proteome</keyword>
<dbReference type="AlphaFoldDB" id="A0A286RHM7"/>
<proteinExistence type="predicted"/>
<dbReference type="Proteomes" id="UP000215086">
    <property type="component" value="Chromosome"/>
</dbReference>
<protein>
    <submittedName>
        <fullName evidence="1">Uncharacterized protein</fullName>
    </submittedName>
</protein>
<sequence>MLRWVLGVALGLAMGMFLGLAPAVAHDRGHSDARNHRAGDLFPSYWAPAAPGEISAPLYVAPVPTPPYVGHTWVTYQPLYPHEFLYPHRKVFVRNNPQGGWTRVSVCWW</sequence>
<accession>A0A286RHM7</accession>
<dbReference type="KEGG" id="ttf:THTE_2879"/>
<evidence type="ECO:0000313" key="2">
    <source>
        <dbReference type="Proteomes" id="UP000215086"/>
    </source>
</evidence>